<feature type="transmembrane region" description="Helical" evidence="1">
    <location>
        <begin position="112"/>
        <end position="132"/>
    </location>
</feature>
<dbReference type="InterPro" id="IPR018663">
    <property type="entry name" value="DUF2101_membrane"/>
</dbReference>
<evidence type="ECO:0000313" key="2">
    <source>
        <dbReference type="EMBL" id="MDV3103937.1"/>
    </source>
</evidence>
<gene>
    <name evidence="2" type="ORF">RBI02_05175</name>
</gene>
<reference evidence="2 3" key="1">
    <citation type="submission" date="2023-08" db="EMBL/GenBank/DDBJ databases">
        <title>Draft genome sequence of Thermococcus waiotapuensis WT1T, a thermophilic sulphur-dependent archaeon from order Thermococcales.</title>
        <authorList>
            <person name="Manners S.H."/>
            <person name="Carere C.R."/>
            <person name="Dhami M.K."/>
            <person name="Dobson R.C.J."/>
            <person name="Stott M.B."/>
        </authorList>
    </citation>
    <scope>NUCLEOTIDE SEQUENCE [LARGE SCALE GENOMIC DNA]</scope>
    <source>
        <strain evidence="2 3">WT1</strain>
    </source>
</reference>
<protein>
    <submittedName>
        <fullName evidence="2">DUF2101 family protein</fullName>
    </submittedName>
</protein>
<feature type="transmembrane region" description="Helical" evidence="1">
    <location>
        <begin position="144"/>
        <end position="162"/>
    </location>
</feature>
<proteinExistence type="predicted"/>
<keyword evidence="1" id="KW-1133">Transmembrane helix</keyword>
<keyword evidence="1" id="KW-0812">Transmembrane</keyword>
<sequence length="254" mass="29695">MGLDDLLYSLGEATEALVSGIGSAVKDIVFPEKAERPPEFRFLKKLTKKDLTVHEFISLKLQLVLLAYLFLSLLTAVALKGHAYLFLLFILEFLYMRYIIRKTWDFIINPGAYRFFYYGISTLAFLSFEGYLILRELKPEVYHYYAYLLTVLAAVLVFRWYFKRKYGRDYTFGVIEEVKNGLVRVFVHDDIAANIKPGYYWLPEVEEAKPGRVVKILIEDRTFRSSKPVRILEVYLEDMAQSSETETEPKEEIE</sequence>
<evidence type="ECO:0000256" key="1">
    <source>
        <dbReference type="SAM" id="Phobius"/>
    </source>
</evidence>
<dbReference type="EMBL" id="JAVDZE010000002">
    <property type="protein sequence ID" value="MDV3103937.1"/>
    <property type="molecule type" value="Genomic_DNA"/>
</dbReference>
<dbReference type="AlphaFoldDB" id="A0AAE4NWE4"/>
<keyword evidence="3" id="KW-1185">Reference proteome</keyword>
<name>A0AAE4NWE4_9EURY</name>
<dbReference type="RefSeq" id="WP_315341507.1">
    <property type="nucleotide sequence ID" value="NZ_JAVDZE010000002.1"/>
</dbReference>
<dbReference type="Pfam" id="PF09874">
    <property type="entry name" value="DUF2101"/>
    <property type="match status" value="1"/>
</dbReference>
<accession>A0AAE4NWE4</accession>
<dbReference type="Proteomes" id="UP001245683">
    <property type="component" value="Unassembled WGS sequence"/>
</dbReference>
<organism evidence="2 3">
    <name type="scientific">Thermococcus waiotapuensis</name>
    <dbReference type="NCBI Taxonomy" id="90909"/>
    <lineage>
        <taxon>Archaea</taxon>
        <taxon>Methanobacteriati</taxon>
        <taxon>Methanobacteriota</taxon>
        <taxon>Thermococci</taxon>
        <taxon>Thermococcales</taxon>
        <taxon>Thermococcaceae</taxon>
        <taxon>Thermococcus</taxon>
    </lineage>
</organism>
<keyword evidence="1" id="KW-0472">Membrane</keyword>
<evidence type="ECO:0000313" key="3">
    <source>
        <dbReference type="Proteomes" id="UP001245683"/>
    </source>
</evidence>
<comment type="caution">
    <text evidence="2">The sequence shown here is derived from an EMBL/GenBank/DDBJ whole genome shotgun (WGS) entry which is preliminary data.</text>
</comment>